<protein>
    <submittedName>
        <fullName evidence="2">Uncharacterized protein</fullName>
    </submittedName>
</protein>
<evidence type="ECO:0000313" key="2">
    <source>
        <dbReference type="EMBL" id="KIP04417.1"/>
    </source>
</evidence>
<dbReference type="AlphaFoldDB" id="A0A0C3S3I3"/>
<feature type="compositionally biased region" description="Basic residues" evidence="1">
    <location>
        <begin position="99"/>
        <end position="111"/>
    </location>
</feature>
<gene>
    <name evidence="2" type="ORF">PHLGIDRAFT_194693</name>
</gene>
<reference evidence="2 3" key="1">
    <citation type="journal article" date="2014" name="PLoS Genet.">
        <title>Analysis of the Phlebiopsis gigantea genome, transcriptome and secretome provides insight into its pioneer colonization strategies of wood.</title>
        <authorList>
            <person name="Hori C."/>
            <person name="Ishida T."/>
            <person name="Igarashi K."/>
            <person name="Samejima M."/>
            <person name="Suzuki H."/>
            <person name="Master E."/>
            <person name="Ferreira P."/>
            <person name="Ruiz-Duenas F.J."/>
            <person name="Held B."/>
            <person name="Canessa P."/>
            <person name="Larrondo L.F."/>
            <person name="Schmoll M."/>
            <person name="Druzhinina I.S."/>
            <person name="Kubicek C.P."/>
            <person name="Gaskell J.A."/>
            <person name="Kersten P."/>
            <person name="St John F."/>
            <person name="Glasner J."/>
            <person name="Sabat G."/>
            <person name="Splinter BonDurant S."/>
            <person name="Syed K."/>
            <person name="Yadav J."/>
            <person name="Mgbeahuruike A.C."/>
            <person name="Kovalchuk A."/>
            <person name="Asiegbu F.O."/>
            <person name="Lackner G."/>
            <person name="Hoffmeister D."/>
            <person name="Rencoret J."/>
            <person name="Gutierrez A."/>
            <person name="Sun H."/>
            <person name="Lindquist E."/>
            <person name="Barry K."/>
            <person name="Riley R."/>
            <person name="Grigoriev I.V."/>
            <person name="Henrissat B."/>
            <person name="Kues U."/>
            <person name="Berka R.M."/>
            <person name="Martinez A.T."/>
            <person name="Covert S.F."/>
            <person name="Blanchette R.A."/>
            <person name="Cullen D."/>
        </authorList>
    </citation>
    <scope>NUCLEOTIDE SEQUENCE [LARGE SCALE GENOMIC DNA]</scope>
    <source>
        <strain evidence="2 3">11061_1 CR5-6</strain>
    </source>
</reference>
<dbReference type="EMBL" id="KN840575">
    <property type="protein sequence ID" value="KIP04417.1"/>
    <property type="molecule type" value="Genomic_DNA"/>
</dbReference>
<organism evidence="2 3">
    <name type="scientific">Phlebiopsis gigantea (strain 11061_1 CR5-6)</name>
    <name type="common">White-rot fungus</name>
    <name type="synonym">Peniophora gigantea</name>
    <dbReference type="NCBI Taxonomy" id="745531"/>
    <lineage>
        <taxon>Eukaryota</taxon>
        <taxon>Fungi</taxon>
        <taxon>Dikarya</taxon>
        <taxon>Basidiomycota</taxon>
        <taxon>Agaricomycotina</taxon>
        <taxon>Agaricomycetes</taxon>
        <taxon>Polyporales</taxon>
        <taxon>Phanerochaetaceae</taxon>
        <taxon>Phlebiopsis</taxon>
    </lineage>
</organism>
<proteinExistence type="predicted"/>
<evidence type="ECO:0000313" key="3">
    <source>
        <dbReference type="Proteomes" id="UP000053257"/>
    </source>
</evidence>
<accession>A0A0C3S3I3</accession>
<feature type="region of interest" description="Disordered" evidence="1">
    <location>
        <begin position="88"/>
        <end position="139"/>
    </location>
</feature>
<dbReference type="HOGENOM" id="CLU_1533126_0_0_1"/>
<name>A0A0C3S3I3_PHLG1</name>
<evidence type="ECO:0000256" key="1">
    <source>
        <dbReference type="SAM" id="MobiDB-lite"/>
    </source>
</evidence>
<keyword evidence="3" id="KW-1185">Reference proteome</keyword>
<feature type="compositionally biased region" description="Polar residues" evidence="1">
    <location>
        <begin position="120"/>
        <end position="129"/>
    </location>
</feature>
<dbReference type="Proteomes" id="UP000053257">
    <property type="component" value="Unassembled WGS sequence"/>
</dbReference>
<sequence>MNSITFLIWVESSPGFLIASQSRVEKRMIGKVMDPRRRCLRKTILTTKIKSARTQLPCVLSVSCGTGDNELTLSDFIAWDDPEVYFDSAEDQPQDAKPKARKLQLRKPRGHRDKEDPGNATKNNNSGNHSESETDSYDAKLKEYNRRIREKIKEEICRQEECRTRYRIKTKQNEA</sequence>